<dbReference type="AlphaFoldDB" id="A0A158EPL9"/>
<dbReference type="SUPFAM" id="SSF51735">
    <property type="entry name" value="NAD(P)-binding Rossmann-fold domains"/>
    <property type="match status" value="1"/>
</dbReference>
<accession>A0A158EPL9</accession>
<proteinExistence type="predicted"/>
<sequence>MKVEGKHFLSTAGSSGIGLALAHAPLAKGAKIVAQGGGLMLWQVRYRSFKVF</sequence>
<organism evidence="1 2">
    <name type="scientific">Caballeronia sordidicola</name>
    <name type="common">Burkholderia sordidicola</name>
    <dbReference type="NCBI Taxonomy" id="196367"/>
    <lineage>
        <taxon>Bacteria</taxon>
        <taxon>Pseudomonadati</taxon>
        <taxon>Pseudomonadota</taxon>
        <taxon>Betaproteobacteria</taxon>
        <taxon>Burkholderiales</taxon>
        <taxon>Burkholderiaceae</taxon>
        <taxon>Caballeronia</taxon>
    </lineage>
</organism>
<reference evidence="1 2" key="1">
    <citation type="submission" date="2016-01" db="EMBL/GenBank/DDBJ databases">
        <authorList>
            <person name="Oliw E.H."/>
        </authorList>
    </citation>
    <scope>NUCLEOTIDE SEQUENCE [LARGE SCALE GENOMIC DNA]</scope>
    <source>
        <strain evidence="1">LMG 22029</strain>
    </source>
</reference>
<dbReference type="Proteomes" id="UP000054893">
    <property type="component" value="Unassembled WGS sequence"/>
</dbReference>
<protein>
    <submittedName>
        <fullName evidence="1">Uncharacterized protein</fullName>
    </submittedName>
</protein>
<dbReference type="OrthoDB" id="9810734at2"/>
<name>A0A158EPL9_CABSO</name>
<dbReference type="RefSeq" id="WP_157766561.1">
    <property type="nucleotide sequence ID" value="NZ_FCOC02000001.1"/>
</dbReference>
<evidence type="ECO:0000313" key="2">
    <source>
        <dbReference type="Proteomes" id="UP000054893"/>
    </source>
</evidence>
<gene>
    <name evidence="1" type="ORF">AWB64_00145</name>
</gene>
<dbReference type="EMBL" id="FCOC02000001">
    <property type="protein sequence ID" value="SAL09436.1"/>
    <property type="molecule type" value="Genomic_DNA"/>
</dbReference>
<evidence type="ECO:0000313" key="1">
    <source>
        <dbReference type="EMBL" id="SAL09436.1"/>
    </source>
</evidence>
<dbReference type="InterPro" id="IPR036291">
    <property type="entry name" value="NAD(P)-bd_dom_sf"/>
</dbReference>